<dbReference type="Gene3D" id="1.10.10.10">
    <property type="entry name" value="Winged helix-like DNA-binding domain superfamily/Winged helix DNA-binding domain"/>
    <property type="match status" value="1"/>
</dbReference>
<feature type="domain" description="HTH lysR-type" evidence="5">
    <location>
        <begin position="1"/>
        <end position="60"/>
    </location>
</feature>
<evidence type="ECO:0000256" key="3">
    <source>
        <dbReference type="ARBA" id="ARBA00023125"/>
    </source>
</evidence>
<accession>A0A1I1XGC0</accession>
<gene>
    <name evidence="6" type="ORF">SAMN05216245_101231</name>
</gene>
<protein>
    <submittedName>
        <fullName evidence="6">DNA-binding transcriptional regulator, LysR family</fullName>
    </submittedName>
</protein>
<sequence length="328" mass="36917">MDLNVLRNFISVVAAGNITTASEVIHVAQPTLSKQLRHLETYYGAKLILTERGSRRIVLTEAGRLLYEKAKYICSLNDSTMEDIRRYKRGAKGTLHLSVASSRCRPLVERMLREFVKVYPDISFALHESSSVEQGKQLLNGIGEIGLLSTPPDRNSDFEELFRTNEYFAAVFNRQSKWLKEHRKKSICLNQLKDIPLSVSAGYYEKFKQCCDKAGFVPSVKCVSTTRNTALFWAVADTAVTIIPISKDEKLEETLVVKKITDAEAVIYKSVVKVKGRPLSLLAVKFLEFYSRYGYGKQLCNLDDLYKEAGKDDLLPLIQSLPVSGSLS</sequence>
<dbReference type="InterPro" id="IPR036390">
    <property type="entry name" value="WH_DNA-bd_sf"/>
</dbReference>
<dbReference type="Gene3D" id="3.40.190.290">
    <property type="match status" value="1"/>
</dbReference>
<evidence type="ECO:0000256" key="4">
    <source>
        <dbReference type="ARBA" id="ARBA00023163"/>
    </source>
</evidence>
<keyword evidence="3 6" id="KW-0238">DNA-binding</keyword>
<dbReference type="PANTHER" id="PTHR30346">
    <property type="entry name" value="TRANSCRIPTIONAL DUAL REGULATOR HCAR-RELATED"/>
    <property type="match status" value="1"/>
</dbReference>
<evidence type="ECO:0000313" key="7">
    <source>
        <dbReference type="Proteomes" id="UP000198896"/>
    </source>
</evidence>
<dbReference type="RefSeq" id="WP_093912424.1">
    <property type="nucleotide sequence ID" value="NZ_FONL01000001.1"/>
</dbReference>
<dbReference type="AlphaFoldDB" id="A0A1I1XGC0"/>
<evidence type="ECO:0000259" key="5">
    <source>
        <dbReference type="PROSITE" id="PS50931"/>
    </source>
</evidence>
<dbReference type="GO" id="GO:0003677">
    <property type="term" value="F:DNA binding"/>
    <property type="evidence" value="ECO:0007669"/>
    <property type="project" value="UniProtKB-KW"/>
</dbReference>
<comment type="similarity">
    <text evidence="1">Belongs to the LysR transcriptional regulatory family.</text>
</comment>
<dbReference type="Pfam" id="PF03466">
    <property type="entry name" value="LysR_substrate"/>
    <property type="match status" value="1"/>
</dbReference>
<evidence type="ECO:0000256" key="2">
    <source>
        <dbReference type="ARBA" id="ARBA00023015"/>
    </source>
</evidence>
<keyword evidence="7" id="KW-1185">Reference proteome</keyword>
<dbReference type="Pfam" id="PF00126">
    <property type="entry name" value="HTH_1"/>
    <property type="match status" value="1"/>
</dbReference>
<dbReference type="GO" id="GO:0032993">
    <property type="term" value="C:protein-DNA complex"/>
    <property type="evidence" value="ECO:0007669"/>
    <property type="project" value="TreeGrafter"/>
</dbReference>
<organism evidence="6 7">
    <name type="scientific">Succiniclasticum ruminis DSM 9236</name>
    <dbReference type="NCBI Taxonomy" id="1123323"/>
    <lineage>
        <taxon>Bacteria</taxon>
        <taxon>Bacillati</taxon>
        <taxon>Bacillota</taxon>
        <taxon>Negativicutes</taxon>
        <taxon>Acidaminococcales</taxon>
        <taxon>Acidaminococcaceae</taxon>
        <taxon>Succiniclasticum</taxon>
    </lineage>
</organism>
<evidence type="ECO:0000313" key="6">
    <source>
        <dbReference type="EMBL" id="SFE06211.1"/>
    </source>
</evidence>
<dbReference type="InterPro" id="IPR000847">
    <property type="entry name" value="LysR_HTH_N"/>
</dbReference>
<dbReference type="SUPFAM" id="SSF46785">
    <property type="entry name" value="Winged helix' DNA-binding domain"/>
    <property type="match status" value="1"/>
</dbReference>
<dbReference type="CDD" id="cd05466">
    <property type="entry name" value="PBP2_LTTR_substrate"/>
    <property type="match status" value="1"/>
</dbReference>
<dbReference type="STRING" id="1123323.SAMN05216245_101231"/>
<dbReference type="GO" id="GO:0003700">
    <property type="term" value="F:DNA-binding transcription factor activity"/>
    <property type="evidence" value="ECO:0007669"/>
    <property type="project" value="InterPro"/>
</dbReference>
<dbReference type="Proteomes" id="UP000198896">
    <property type="component" value="Unassembled WGS sequence"/>
</dbReference>
<dbReference type="PANTHER" id="PTHR30346:SF28">
    <property type="entry name" value="HTH-TYPE TRANSCRIPTIONAL REGULATOR CYNR"/>
    <property type="match status" value="1"/>
</dbReference>
<dbReference type="PROSITE" id="PS50931">
    <property type="entry name" value="HTH_LYSR"/>
    <property type="match status" value="1"/>
</dbReference>
<reference evidence="6 7" key="1">
    <citation type="submission" date="2016-10" db="EMBL/GenBank/DDBJ databases">
        <authorList>
            <person name="de Groot N.N."/>
        </authorList>
    </citation>
    <scope>NUCLEOTIDE SEQUENCE [LARGE SCALE GENOMIC DNA]</scope>
    <source>
        <strain evidence="6 7">DSM 9236</strain>
    </source>
</reference>
<dbReference type="PRINTS" id="PR00039">
    <property type="entry name" value="HTHLYSR"/>
</dbReference>
<dbReference type="EMBL" id="FONL01000001">
    <property type="protein sequence ID" value="SFE06211.1"/>
    <property type="molecule type" value="Genomic_DNA"/>
</dbReference>
<evidence type="ECO:0000256" key="1">
    <source>
        <dbReference type="ARBA" id="ARBA00009437"/>
    </source>
</evidence>
<dbReference type="InterPro" id="IPR036388">
    <property type="entry name" value="WH-like_DNA-bd_sf"/>
</dbReference>
<dbReference type="SUPFAM" id="SSF53850">
    <property type="entry name" value="Periplasmic binding protein-like II"/>
    <property type="match status" value="1"/>
</dbReference>
<dbReference type="OrthoDB" id="9803714at2"/>
<proteinExistence type="inferred from homology"/>
<dbReference type="InterPro" id="IPR005119">
    <property type="entry name" value="LysR_subst-bd"/>
</dbReference>
<keyword evidence="2" id="KW-0805">Transcription regulation</keyword>
<name>A0A1I1XGC0_9FIRM</name>
<keyword evidence="4" id="KW-0804">Transcription</keyword>